<accession>A0ABU0YJD9</accession>
<dbReference type="CDD" id="cd06558">
    <property type="entry name" value="crotonase-like"/>
    <property type="match status" value="1"/>
</dbReference>
<evidence type="ECO:0000313" key="4">
    <source>
        <dbReference type="Proteomes" id="UP001230156"/>
    </source>
</evidence>
<comment type="caution">
    <text evidence="3">The sequence shown here is derived from an EMBL/GenBank/DDBJ whole genome shotgun (WGS) entry which is preliminary data.</text>
</comment>
<dbReference type="PANTHER" id="PTHR43459:SF1">
    <property type="entry name" value="EG:BACN32G11.4 PROTEIN"/>
    <property type="match status" value="1"/>
</dbReference>
<dbReference type="Proteomes" id="UP001230156">
    <property type="component" value="Unassembled WGS sequence"/>
</dbReference>
<reference evidence="4" key="1">
    <citation type="submission" date="2023-08" db="EMBL/GenBank/DDBJ databases">
        <title>Rhodospirillaceae gen. nov., a novel taxon isolated from the Yangtze River Yuezi River estuary sludge.</title>
        <authorList>
            <person name="Ruan L."/>
        </authorList>
    </citation>
    <scope>NUCLEOTIDE SEQUENCE [LARGE SCALE GENOMIC DNA]</scope>
    <source>
        <strain evidence="4">R-7</strain>
    </source>
</reference>
<dbReference type="Gene3D" id="3.90.226.10">
    <property type="entry name" value="2-enoyl-CoA Hydratase, Chain A, domain 1"/>
    <property type="match status" value="1"/>
</dbReference>
<dbReference type="SUPFAM" id="SSF52096">
    <property type="entry name" value="ClpP/crotonase"/>
    <property type="match status" value="1"/>
</dbReference>
<comment type="similarity">
    <text evidence="1 2">Belongs to the enoyl-CoA hydratase/isomerase family.</text>
</comment>
<dbReference type="InterPro" id="IPR001753">
    <property type="entry name" value="Enoyl-CoA_hydra/iso"/>
</dbReference>
<gene>
    <name evidence="3" type="ORF">Q8A70_06265</name>
</gene>
<dbReference type="InterPro" id="IPR029045">
    <property type="entry name" value="ClpP/crotonase-like_dom_sf"/>
</dbReference>
<evidence type="ECO:0000256" key="1">
    <source>
        <dbReference type="ARBA" id="ARBA00005254"/>
    </source>
</evidence>
<proteinExistence type="inferred from homology"/>
<dbReference type="InterPro" id="IPR018376">
    <property type="entry name" value="Enoyl-CoA_hyd/isom_CS"/>
</dbReference>
<protein>
    <submittedName>
        <fullName evidence="3">Enoyl-CoA hydratase-related protein</fullName>
    </submittedName>
</protein>
<dbReference type="EMBL" id="JAUYVI010000002">
    <property type="protein sequence ID" value="MDQ7247260.1"/>
    <property type="molecule type" value="Genomic_DNA"/>
</dbReference>
<dbReference type="Pfam" id="PF00378">
    <property type="entry name" value="ECH_1"/>
    <property type="match status" value="1"/>
</dbReference>
<evidence type="ECO:0000313" key="3">
    <source>
        <dbReference type="EMBL" id="MDQ7247260.1"/>
    </source>
</evidence>
<dbReference type="Gene3D" id="1.10.12.10">
    <property type="entry name" value="Lyase 2-enoyl-coa Hydratase, Chain A, domain 2"/>
    <property type="match status" value="1"/>
</dbReference>
<organism evidence="3 4">
    <name type="scientific">Dongia sedimenti</name>
    <dbReference type="NCBI Taxonomy" id="3064282"/>
    <lineage>
        <taxon>Bacteria</taxon>
        <taxon>Pseudomonadati</taxon>
        <taxon>Pseudomonadota</taxon>
        <taxon>Alphaproteobacteria</taxon>
        <taxon>Rhodospirillales</taxon>
        <taxon>Dongiaceae</taxon>
        <taxon>Dongia</taxon>
    </lineage>
</organism>
<dbReference type="InterPro" id="IPR014748">
    <property type="entry name" value="Enoyl-CoA_hydra_C"/>
</dbReference>
<dbReference type="PROSITE" id="PS00166">
    <property type="entry name" value="ENOYL_COA_HYDRATASE"/>
    <property type="match status" value="1"/>
</dbReference>
<name>A0ABU0YJD9_9PROT</name>
<keyword evidence="4" id="KW-1185">Reference proteome</keyword>
<dbReference type="PANTHER" id="PTHR43459">
    <property type="entry name" value="ENOYL-COA HYDRATASE"/>
    <property type="match status" value="1"/>
</dbReference>
<sequence length="261" mass="27487">MTEASIILERQGAIRRITLNRPDKLNSFTRAMLSELDDALTDISNDDEARALIITGAGRAFCAGQDLREAGAVEDGAAVRAVVERLYNPAIRLLRSLQIPVLAAVNGIAAGAGASLAIACDLVIAAESASFVQAFSKIGLVPDAGGSYFMPRLIGSARALGLALLAEPVDAKTAAQWGLIWKAVPDADFPDSIAEMGERLAQLPTAAVALTKQALNASGHHSLEQQLALEAELQGQAAETEDFQEGVQAFLGKRSPRFIGR</sequence>
<evidence type="ECO:0000256" key="2">
    <source>
        <dbReference type="RuleBase" id="RU003707"/>
    </source>
</evidence>
<dbReference type="RefSeq" id="WP_379954661.1">
    <property type="nucleotide sequence ID" value="NZ_JAUYVI010000002.1"/>
</dbReference>